<evidence type="ECO:0000256" key="4">
    <source>
        <dbReference type="ARBA" id="ARBA00022692"/>
    </source>
</evidence>
<dbReference type="Proteomes" id="UP000076878">
    <property type="component" value="Unassembled WGS sequence"/>
</dbReference>
<name>A0A143YY34_9LACT</name>
<accession>A0A143YY34</accession>
<dbReference type="PANTHER" id="PTHR33884:SF3">
    <property type="entry name" value="UPF0410 PROTEIN YMGE"/>
    <property type="match status" value="1"/>
</dbReference>
<dbReference type="Pfam" id="PF04226">
    <property type="entry name" value="Transgly_assoc"/>
    <property type="match status" value="1"/>
</dbReference>
<reference evidence="9 11" key="2">
    <citation type="submission" date="2016-10" db="EMBL/GenBank/DDBJ databases">
        <authorList>
            <person name="Varghese N."/>
            <person name="Submissions S."/>
        </authorList>
    </citation>
    <scope>NUCLEOTIDE SEQUENCE [LARGE SCALE GENOMIC DNA]</scope>
    <source>
        <strain evidence="9 11">DSM 22150</strain>
    </source>
</reference>
<keyword evidence="3" id="KW-1003">Cell membrane</keyword>
<dbReference type="AlphaFoldDB" id="A0A143YY34"/>
<evidence type="ECO:0000313" key="10">
    <source>
        <dbReference type="Proteomes" id="UP000076878"/>
    </source>
</evidence>
<keyword evidence="6 7" id="KW-0472">Membrane</keyword>
<dbReference type="RefSeq" id="WP_068623221.1">
    <property type="nucleotide sequence ID" value="NZ_FJNB01000013.1"/>
</dbReference>
<keyword evidence="4 7" id="KW-0812">Transmembrane</keyword>
<gene>
    <name evidence="9" type="ORF">SAMN05216375_11042</name>
    <name evidence="8" type="ORF">TR210_1841</name>
</gene>
<dbReference type="EMBL" id="FNYT01000010">
    <property type="protein sequence ID" value="SEJ26157.1"/>
    <property type="molecule type" value="Genomic_DNA"/>
</dbReference>
<evidence type="ECO:0000256" key="7">
    <source>
        <dbReference type="SAM" id="Phobius"/>
    </source>
</evidence>
<evidence type="ECO:0000256" key="5">
    <source>
        <dbReference type="ARBA" id="ARBA00022989"/>
    </source>
</evidence>
<evidence type="ECO:0000256" key="6">
    <source>
        <dbReference type="ARBA" id="ARBA00023136"/>
    </source>
</evidence>
<organism evidence="8 10">
    <name type="scientific">Trichococcus ilyis</name>
    <dbReference type="NCBI Taxonomy" id="640938"/>
    <lineage>
        <taxon>Bacteria</taxon>
        <taxon>Bacillati</taxon>
        <taxon>Bacillota</taxon>
        <taxon>Bacilli</taxon>
        <taxon>Lactobacillales</taxon>
        <taxon>Carnobacteriaceae</taxon>
        <taxon>Trichococcus</taxon>
    </lineage>
</organism>
<keyword evidence="11" id="KW-1185">Reference proteome</keyword>
<dbReference type="STRING" id="640938.TR210_1841"/>
<dbReference type="EMBL" id="FJNB01000013">
    <property type="protein sequence ID" value="CZR01731.1"/>
    <property type="molecule type" value="Genomic_DNA"/>
</dbReference>
<comment type="similarity">
    <text evidence="2">Belongs to the UPF0410 family.</text>
</comment>
<dbReference type="OrthoDB" id="1632160at2"/>
<keyword evidence="5 7" id="KW-1133">Transmembrane helix</keyword>
<feature type="transmembrane region" description="Helical" evidence="7">
    <location>
        <begin position="6"/>
        <end position="22"/>
    </location>
</feature>
<feature type="transmembrane region" description="Helical" evidence="7">
    <location>
        <begin position="56"/>
        <end position="77"/>
    </location>
</feature>
<evidence type="ECO:0000256" key="1">
    <source>
        <dbReference type="ARBA" id="ARBA00004651"/>
    </source>
</evidence>
<dbReference type="Proteomes" id="UP000199280">
    <property type="component" value="Unassembled WGS sequence"/>
</dbReference>
<comment type="subcellular location">
    <subcellularLocation>
        <location evidence="1">Cell membrane</location>
        <topology evidence="1">Multi-pass membrane protein</topology>
    </subcellularLocation>
</comment>
<dbReference type="PANTHER" id="PTHR33884">
    <property type="entry name" value="UPF0410 PROTEIN YMGE"/>
    <property type="match status" value="1"/>
</dbReference>
<dbReference type="InterPro" id="IPR007341">
    <property type="entry name" value="Transgly_assoc"/>
</dbReference>
<evidence type="ECO:0000313" key="8">
    <source>
        <dbReference type="EMBL" id="CZR01731.1"/>
    </source>
</evidence>
<evidence type="ECO:0000256" key="3">
    <source>
        <dbReference type="ARBA" id="ARBA00022475"/>
    </source>
</evidence>
<protein>
    <submittedName>
        <fullName evidence="9">Uncharacterized membrane protein YeaQ/YmgE, transglycosylase-associated protein family</fullName>
    </submittedName>
</protein>
<evidence type="ECO:0000313" key="9">
    <source>
        <dbReference type="EMBL" id="SEJ26157.1"/>
    </source>
</evidence>
<evidence type="ECO:0000313" key="11">
    <source>
        <dbReference type="Proteomes" id="UP000199280"/>
    </source>
</evidence>
<reference evidence="8 10" key="1">
    <citation type="submission" date="2016-02" db="EMBL/GenBank/DDBJ databases">
        <authorList>
            <person name="Wen L."/>
            <person name="He K."/>
            <person name="Yang H."/>
        </authorList>
    </citation>
    <scope>NUCLEOTIDE SEQUENCE [LARGE SCALE GENOMIC DNA]</scope>
    <source>
        <strain evidence="8">Trichococcus_R210</strain>
    </source>
</reference>
<dbReference type="GO" id="GO:0005886">
    <property type="term" value="C:plasma membrane"/>
    <property type="evidence" value="ECO:0007669"/>
    <property type="project" value="UniProtKB-SubCell"/>
</dbReference>
<feature type="transmembrane region" description="Helical" evidence="7">
    <location>
        <begin position="29"/>
        <end position="50"/>
    </location>
</feature>
<proteinExistence type="inferred from homology"/>
<sequence length="82" mass="8440">MGFIWSLIVGGILGALAGSFLGKDVPGGIIGNIVAGFVGSWLGTTLFGAWGPEIGGFYIVPALVGAVILIFILSFLLRSMKK</sequence>
<evidence type="ECO:0000256" key="2">
    <source>
        <dbReference type="ARBA" id="ARBA00011006"/>
    </source>
</evidence>